<name>R0I917_9BRAS</name>
<proteinExistence type="predicted"/>
<dbReference type="InterPro" id="IPR008974">
    <property type="entry name" value="TRAF-like"/>
</dbReference>
<reference evidence="3" key="1">
    <citation type="journal article" date="2013" name="Nat. Genet.">
        <title>The Capsella rubella genome and the genomic consequences of rapid mating system evolution.</title>
        <authorList>
            <person name="Slotte T."/>
            <person name="Hazzouri K.M."/>
            <person name="Agren J.A."/>
            <person name="Koenig D."/>
            <person name="Maumus F."/>
            <person name="Guo Y.L."/>
            <person name="Steige K."/>
            <person name="Platts A.E."/>
            <person name="Escobar J.S."/>
            <person name="Newman L.K."/>
            <person name="Wang W."/>
            <person name="Mandakova T."/>
            <person name="Vello E."/>
            <person name="Smith L.M."/>
            <person name="Henz S.R."/>
            <person name="Steffen J."/>
            <person name="Takuno S."/>
            <person name="Brandvain Y."/>
            <person name="Coop G."/>
            <person name="Andolfatto P."/>
            <person name="Hu T.T."/>
            <person name="Blanchette M."/>
            <person name="Clark R.M."/>
            <person name="Quesneville H."/>
            <person name="Nordborg M."/>
            <person name="Gaut B.S."/>
            <person name="Lysak M.A."/>
            <person name="Jenkins J."/>
            <person name="Grimwood J."/>
            <person name="Chapman J."/>
            <person name="Prochnik S."/>
            <person name="Shu S."/>
            <person name="Rokhsar D."/>
            <person name="Schmutz J."/>
            <person name="Weigel D."/>
            <person name="Wright S.I."/>
        </authorList>
    </citation>
    <scope>NUCLEOTIDE SEQUENCE [LARGE SCALE GENOMIC DNA]</scope>
    <source>
        <strain evidence="3">cv. Monte Gargano</strain>
    </source>
</reference>
<keyword evidence="3" id="KW-1185">Reference proteome</keyword>
<dbReference type="SUPFAM" id="SSF49599">
    <property type="entry name" value="TRAF domain-like"/>
    <property type="match status" value="2"/>
</dbReference>
<dbReference type="Pfam" id="PF22486">
    <property type="entry name" value="MATH_2"/>
    <property type="match status" value="2"/>
</dbReference>
<organism evidence="2 3">
    <name type="scientific">Capsella rubella</name>
    <dbReference type="NCBI Taxonomy" id="81985"/>
    <lineage>
        <taxon>Eukaryota</taxon>
        <taxon>Viridiplantae</taxon>
        <taxon>Streptophyta</taxon>
        <taxon>Embryophyta</taxon>
        <taxon>Tracheophyta</taxon>
        <taxon>Spermatophyta</taxon>
        <taxon>Magnoliopsida</taxon>
        <taxon>eudicotyledons</taxon>
        <taxon>Gunneridae</taxon>
        <taxon>Pentapetalae</taxon>
        <taxon>rosids</taxon>
        <taxon>malvids</taxon>
        <taxon>Brassicales</taxon>
        <taxon>Brassicaceae</taxon>
        <taxon>Camelineae</taxon>
        <taxon>Capsella</taxon>
    </lineage>
</organism>
<feature type="non-terminal residue" evidence="2">
    <location>
        <position position="1"/>
    </location>
</feature>
<dbReference type="PROSITE" id="PS50144">
    <property type="entry name" value="MATH"/>
    <property type="match status" value="2"/>
</dbReference>
<dbReference type="PANTHER" id="PTHR46162">
    <property type="entry name" value="TRAF-LIKE FAMILY PROTEIN"/>
    <property type="match status" value="1"/>
</dbReference>
<evidence type="ECO:0000313" key="3">
    <source>
        <dbReference type="Proteomes" id="UP000029121"/>
    </source>
</evidence>
<feature type="domain" description="MATH" evidence="1">
    <location>
        <begin position="152"/>
        <end position="274"/>
    </location>
</feature>
<dbReference type="eggNOG" id="KOG1987">
    <property type="taxonomic scope" value="Eukaryota"/>
</dbReference>
<dbReference type="SMART" id="SM00061">
    <property type="entry name" value="MATH"/>
    <property type="match status" value="1"/>
</dbReference>
<accession>R0I917</accession>
<evidence type="ECO:0000259" key="1">
    <source>
        <dbReference type="PROSITE" id="PS50144"/>
    </source>
</evidence>
<dbReference type="Gene3D" id="2.60.210.10">
    <property type="entry name" value="Apoptosis, Tumor Necrosis Factor Receptor Associated Protein 2, Chain A"/>
    <property type="match status" value="2"/>
</dbReference>
<dbReference type="Proteomes" id="UP000029121">
    <property type="component" value="Unassembled WGS sequence"/>
</dbReference>
<dbReference type="PANTHER" id="PTHR46162:SF47">
    <property type="entry name" value="TRAF-LIKE FAMILY PROTEIN-RELATED"/>
    <property type="match status" value="1"/>
</dbReference>
<dbReference type="AlphaFoldDB" id="R0I917"/>
<evidence type="ECO:0000313" key="2">
    <source>
        <dbReference type="EMBL" id="EOA34585.1"/>
    </source>
</evidence>
<gene>
    <name evidence="2" type="ORF">CARUB_v10022142mg</name>
</gene>
<dbReference type="EMBL" id="KB870806">
    <property type="protein sequence ID" value="EOA34585.1"/>
    <property type="molecule type" value="Genomic_DNA"/>
</dbReference>
<feature type="domain" description="MATH" evidence="1">
    <location>
        <begin position="1"/>
        <end position="133"/>
    </location>
</feature>
<dbReference type="CDD" id="cd00121">
    <property type="entry name" value="MATH"/>
    <property type="match status" value="2"/>
</dbReference>
<protein>
    <recommendedName>
        <fullName evidence="1">MATH domain-containing protein</fullName>
    </recommendedName>
</protein>
<sequence length="283" mass="32771">IQNFSQLENSTAASDQKYQSHLFTSGKYNWRLIVYPKGNEKDNGSGYISMYVELDSTSLMVSTPPTEVFAELRFFVYNKKKNKYFTIQDVQVKRFNALKMVWGLQQVLPYDTFINPEDGYIFEGGQCEFGVDVLVAPPLTNWEIISFDEKIPNKFSWTLENLSKLKETVYTSKSFSIGRKEMLHPKGDSISDGKHLSLYLHLADTETLKSDEKIFTQVHLRVLDPLGSKHMGYQLKHWHEKSNLGWGWKHFLALAELRKTYLDKDDTLNVVAEFKIDFILSII</sequence>
<dbReference type="InterPro" id="IPR002083">
    <property type="entry name" value="MATH/TRAF_dom"/>
</dbReference>